<sequence>MTPRVSVLAQGMVMGRHTSEPYTPQLGSVPSLLLAALDPHEARPLPDLPTVKDGVRATAVSRLQTAGYITRHPGRSARALWTITATGLRARERVATGLTLRQARVLLLVPAGGATARQLSDAYNAAYDPSARELMYQTIRILQASGLLEEAVAPARWVLTALGRTRRADARQRMTLSTSLG</sequence>
<evidence type="ECO:0000313" key="1">
    <source>
        <dbReference type="EMBL" id="GHF65033.1"/>
    </source>
</evidence>
<accession>A0A7W8NQJ5</accession>
<protein>
    <submittedName>
        <fullName evidence="2">Uncharacterized protein</fullName>
    </submittedName>
</protein>
<dbReference type="Proteomes" id="UP000539473">
    <property type="component" value="Unassembled WGS sequence"/>
</dbReference>
<reference evidence="1" key="4">
    <citation type="submission" date="2024-05" db="EMBL/GenBank/DDBJ databases">
        <authorList>
            <person name="Sun Q."/>
            <person name="Zhou Y."/>
        </authorList>
    </citation>
    <scope>NUCLEOTIDE SEQUENCE</scope>
    <source>
        <strain evidence="1">CGMCC 1.18437</strain>
    </source>
</reference>
<evidence type="ECO:0000313" key="2">
    <source>
        <dbReference type="EMBL" id="MBB5379129.1"/>
    </source>
</evidence>
<proteinExistence type="predicted"/>
<organism evidence="2 3">
    <name type="scientific">Deinococcus metalli</name>
    <dbReference type="NCBI Taxonomy" id="1141878"/>
    <lineage>
        <taxon>Bacteria</taxon>
        <taxon>Thermotogati</taxon>
        <taxon>Deinococcota</taxon>
        <taxon>Deinococci</taxon>
        <taxon>Deinococcales</taxon>
        <taxon>Deinococcaceae</taxon>
        <taxon>Deinococcus</taxon>
    </lineage>
</organism>
<dbReference type="RefSeq" id="WP_184116188.1">
    <property type="nucleotide sequence ID" value="NZ_BNAJ01000022.1"/>
</dbReference>
<name>A0A7W8NQJ5_9DEIO</name>
<dbReference type="EMBL" id="BNAJ01000022">
    <property type="protein sequence ID" value="GHF65033.1"/>
    <property type="molecule type" value="Genomic_DNA"/>
</dbReference>
<reference evidence="2 3" key="3">
    <citation type="submission" date="2020-08" db="EMBL/GenBank/DDBJ databases">
        <title>Genomic Encyclopedia of Type Strains, Phase IV (KMG-IV): sequencing the most valuable type-strain genomes for metagenomic binning, comparative biology and taxonomic classification.</title>
        <authorList>
            <person name="Goeker M."/>
        </authorList>
    </citation>
    <scope>NUCLEOTIDE SEQUENCE [LARGE SCALE GENOMIC DNA]</scope>
    <source>
        <strain evidence="2 3">DSM 27521</strain>
    </source>
</reference>
<reference evidence="4" key="2">
    <citation type="journal article" date="2019" name="Int. J. Syst. Evol. Microbiol.">
        <title>The Global Catalogue of Microorganisms (GCM) 10K type strain sequencing project: providing services to taxonomists for standard genome sequencing and annotation.</title>
        <authorList>
            <consortium name="The Broad Institute Genomics Platform"/>
            <consortium name="The Broad Institute Genome Sequencing Center for Infectious Disease"/>
            <person name="Wu L."/>
            <person name="Ma J."/>
        </authorList>
    </citation>
    <scope>NUCLEOTIDE SEQUENCE [LARGE SCALE GENOMIC DNA]</scope>
    <source>
        <strain evidence="4">CGMCC 1.18437</strain>
    </source>
</reference>
<gene>
    <name evidence="1" type="ORF">GCM10017781_46030</name>
    <name evidence="2" type="ORF">HNQ07_004644</name>
</gene>
<evidence type="ECO:0000313" key="4">
    <source>
        <dbReference type="Proteomes" id="UP000619376"/>
    </source>
</evidence>
<comment type="caution">
    <text evidence="2">The sequence shown here is derived from an EMBL/GenBank/DDBJ whole genome shotgun (WGS) entry which is preliminary data.</text>
</comment>
<evidence type="ECO:0000313" key="3">
    <source>
        <dbReference type="Proteomes" id="UP000539473"/>
    </source>
</evidence>
<dbReference type="EMBL" id="JACHFK010000021">
    <property type="protein sequence ID" value="MBB5379129.1"/>
    <property type="molecule type" value="Genomic_DNA"/>
</dbReference>
<keyword evidence="4" id="KW-1185">Reference proteome</keyword>
<reference evidence="1" key="1">
    <citation type="journal article" date="2014" name="Int. J. Syst. Evol. Microbiol.">
        <title>Complete genome of a new Firmicutes species belonging to the dominant human colonic microbiota ('Ruminococcus bicirculans') reveals two chromosomes and a selective capacity to utilize plant glucans.</title>
        <authorList>
            <consortium name="NISC Comparative Sequencing Program"/>
            <person name="Wegmann U."/>
            <person name="Louis P."/>
            <person name="Goesmann A."/>
            <person name="Henrissat B."/>
            <person name="Duncan S.H."/>
            <person name="Flint H.J."/>
        </authorList>
    </citation>
    <scope>NUCLEOTIDE SEQUENCE</scope>
    <source>
        <strain evidence="1">CGMCC 1.18437</strain>
    </source>
</reference>
<dbReference type="AlphaFoldDB" id="A0A7W8NQJ5"/>
<dbReference type="Proteomes" id="UP000619376">
    <property type="component" value="Unassembled WGS sequence"/>
</dbReference>